<gene>
    <name evidence="2" type="ORF">WA026_017920</name>
</gene>
<feature type="region of interest" description="Disordered" evidence="1">
    <location>
        <begin position="51"/>
        <end position="107"/>
    </location>
</feature>
<feature type="compositionally biased region" description="Acidic residues" evidence="1">
    <location>
        <begin position="68"/>
        <end position="77"/>
    </location>
</feature>
<sequence length="141" mass="16377">MLIFGNFPLGYFNSFKRVVLSLAHKLSHAPVGKNSNFLGFKCKKVTVRRRTEENAEGPDISSVVPDDPSNDDSEEEENYLKYQHHQNEPEEECISAQIGDPDRDETGQELLVKKTRKLFGKKKFRSRKTKRKNPYFKICRK</sequence>
<reference evidence="2 3" key="1">
    <citation type="submission" date="2023-03" db="EMBL/GenBank/DDBJ databases">
        <title>Genome insight into feeding habits of ladybird beetles.</title>
        <authorList>
            <person name="Li H.-S."/>
            <person name="Huang Y.-H."/>
            <person name="Pang H."/>
        </authorList>
    </citation>
    <scope>NUCLEOTIDE SEQUENCE [LARGE SCALE GENOMIC DNA]</scope>
    <source>
        <strain evidence="2">SYSU_2023b</strain>
        <tissue evidence="2">Whole body</tissue>
    </source>
</reference>
<evidence type="ECO:0000256" key="1">
    <source>
        <dbReference type="SAM" id="MobiDB-lite"/>
    </source>
</evidence>
<comment type="caution">
    <text evidence="2">The sequence shown here is derived from an EMBL/GenBank/DDBJ whole genome shotgun (WGS) entry which is preliminary data.</text>
</comment>
<dbReference type="EMBL" id="JARQZJ010000011">
    <property type="protein sequence ID" value="KAK9872451.1"/>
    <property type="molecule type" value="Genomic_DNA"/>
</dbReference>
<accession>A0AAW1TWG9</accession>
<dbReference type="Proteomes" id="UP001431783">
    <property type="component" value="Unassembled WGS sequence"/>
</dbReference>
<proteinExistence type="predicted"/>
<protein>
    <submittedName>
        <fullName evidence="2">Uncharacterized protein</fullName>
    </submittedName>
</protein>
<organism evidence="2 3">
    <name type="scientific">Henosepilachna vigintioctopunctata</name>
    <dbReference type="NCBI Taxonomy" id="420089"/>
    <lineage>
        <taxon>Eukaryota</taxon>
        <taxon>Metazoa</taxon>
        <taxon>Ecdysozoa</taxon>
        <taxon>Arthropoda</taxon>
        <taxon>Hexapoda</taxon>
        <taxon>Insecta</taxon>
        <taxon>Pterygota</taxon>
        <taxon>Neoptera</taxon>
        <taxon>Endopterygota</taxon>
        <taxon>Coleoptera</taxon>
        <taxon>Polyphaga</taxon>
        <taxon>Cucujiformia</taxon>
        <taxon>Coccinelloidea</taxon>
        <taxon>Coccinellidae</taxon>
        <taxon>Epilachninae</taxon>
        <taxon>Epilachnini</taxon>
        <taxon>Henosepilachna</taxon>
    </lineage>
</organism>
<name>A0AAW1TWG9_9CUCU</name>
<keyword evidence="3" id="KW-1185">Reference proteome</keyword>
<evidence type="ECO:0000313" key="3">
    <source>
        <dbReference type="Proteomes" id="UP001431783"/>
    </source>
</evidence>
<evidence type="ECO:0000313" key="2">
    <source>
        <dbReference type="EMBL" id="KAK9872451.1"/>
    </source>
</evidence>
<dbReference type="AlphaFoldDB" id="A0AAW1TWG9"/>